<sequence length="228" mass="26643">MHFPSTTYNSSFIKSTDNNETLQNFIQDLLKQRKTMSDTDLNSLKNNSCLIGTTLEYYGEIKRKYKGNELHFPSVAKELQWKELLIIDWIDINPISEEYFFLKELGVKEAPDLQDLLFRIAQEHYRGSRIKSDYKLPHSLIYFAENFRKYYLKVWQNNQIRTSFLPSSPPEINQSSEIILTTPQSVFKESNPLCPSLLPDVIQCFSHCFDISLLGIKLRPDLETAFDL</sequence>
<proteinExistence type="predicted"/>
<accession>A0A820LBF3</accession>
<organism evidence="1 2">
    <name type="scientific">Adineta steineri</name>
    <dbReference type="NCBI Taxonomy" id="433720"/>
    <lineage>
        <taxon>Eukaryota</taxon>
        <taxon>Metazoa</taxon>
        <taxon>Spiralia</taxon>
        <taxon>Gnathifera</taxon>
        <taxon>Rotifera</taxon>
        <taxon>Eurotatoria</taxon>
        <taxon>Bdelloidea</taxon>
        <taxon>Adinetida</taxon>
        <taxon>Adinetidae</taxon>
        <taxon>Adineta</taxon>
    </lineage>
</organism>
<protein>
    <submittedName>
        <fullName evidence="1">Uncharacterized protein</fullName>
    </submittedName>
</protein>
<evidence type="ECO:0000313" key="2">
    <source>
        <dbReference type="Proteomes" id="UP000663868"/>
    </source>
</evidence>
<comment type="caution">
    <text evidence="1">The sequence shown here is derived from an EMBL/GenBank/DDBJ whole genome shotgun (WGS) entry which is preliminary data.</text>
</comment>
<gene>
    <name evidence="1" type="ORF">KXQ929_LOCUS48570</name>
</gene>
<dbReference type="InterPro" id="IPR022155">
    <property type="entry name" value="DUF3684"/>
</dbReference>
<name>A0A820LBF3_9BILA</name>
<dbReference type="Pfam" id="PF12449">
    <property type="entry name" value="DUF3684"/>
    <property type="match status" value="1"/>
</dbReference>
<feature type="non-terminal residue" evidence="1">
    <location>
        <position position="228"/>
    </location>
</feature>
<dbReference type="AlphaFoldDB" id="A0A820LBF3"/>
<dbReference type="EMBL" id="CAJOBB010019246">
    <property type="protein sequence ID" value="CAF4356500.1"/>
    <property type="molecule type" value="Genomic_DNA"/>
</dbReference>
<dbReference type="Proteomes" id="UP000663868">
    <property type="component" value="Unassembled WGS sequence"/>
</dbReference>
<evidence type="ECO:0000313" key="1">
    <source>
        <dbReference type="EMBL" id="CAF4356500.1"/>
    </source>
</evidence>
<reference evidence="1" key="1">
    <citation type="submission" date="2021-02" db="EMBL/GenBank/DDBJ databases">
        <authorList>
            <person name="Nowell W R."/>
        </authorList>
    </citation>
    <scope>NUCLEOTIDE SEQUENCE</scope>
</reference>